<accession>A0A857NDQ7</accession>
<dbReference type="PANTHER" id="PTHR30250">
    <property type="entry name" value="PST FAMILY PREDICTED COLANIC ACID TRANSPORTER"/>
    <property type="match status" value="1"/>
</dbReference>
<dbReference type="AlphaFoldDB" id="A0A857NDQ7"/>
<dbReference type="RefSeq" id="WP_161931938.1">
    <property type="nucleotide sequence ID" value="NZ_CP047901.1"/>
</dbReference>
<evidence type="ECO:0000256" key="6">
    <source>
        <dbReference type="SAM" id="Phobius"/>
    </source>
</evidence>
<evidence type="ECO:0000256" key="3">
    <source>
        <dbReference type="ARBA" id="ARBA00022692"/>
    </source>
</evidence>
<feature type="transmembrane region" description="Helical" evidence="6">
    <location>
        <begin position="122"/>
        <end position="144"/>
    </location>
</feature>
<gene>
    <name evidence="7" type="ORF">MICH65_0580</name>
</gene>
<feature type="transmembrane region" description="Helical" evidence="6">
    <location>
        <begin position="181"/>
        <end position="202"/>
    </location>
</feature>
<dbReference type="GO" id="GO:0005886">
    <property type="term" value="C:plasma membrane"/>
    <property type="evidence" value="ECO:0007669"/>
    <property type="project" value="UniProtKB-SubCell"/>
</dbReference>
<protein>
    <submittedName>
        <fullName evidence="7">O-antigen flippase</fullName>
    </submittedName>
</protein>
<dbReference type="KEGG" id="caqa:MICH65_0580"/>
<keyword evidence="3 6" id="KW-0812">Transmembrane</keyword>
<keyword evidence="2" id="KW-1003">Cell membrane</keyword>
<feature type="transmembrane region" description="Helical" evidence="6">
    <location>
        <begin position="404"/>
        <end position="425"/>
    </location>
</feature>
<dbReference type="InterPro" id="IPR002797">
    <property type="entry name" value="Polysacc_synth"/>
</dbReference>
<feature type="transmembrane region" description="Helical" evidence="6">
    <location>
        <begin position="156"/>
        <end position="175"/>
    </location>
</feature>
<evidence type="ECO:0000256" key="2">
    <source>
        <dbReference type="ARBA" id="ARBA00022475"/>
    </source>
</evidence>
<name>A0A857NDQ7_9BACT</name>
<dbReference type="PANTHER" id="PTHR30250:SF26">
    <property type="entry name" value="PSMA PROTEIN"/>
    <property type="match status" value="1"/>
</dbReference>
<feature type="transmembrane region" description="Helical" evidence="6">
    <location>
        <begin position="373"/>
        <end position="392"/>
    </location>
</feature>
<evidence type="ECO:0000313" key="8">
    <source>
        <dbReference type="Proteomes" id="UP000463983"/>
    </source>
</evidence>
<dbReference type="Proteomes" id="UP000463983">
    <property type="component" value="Chromosome"/>
</dbReference>
<proteinExistence type="predicted"/>
<sequence length="446" mass="49505">MSIKKTLIKNSSYNLISYAYLAVASLISIPIILNSLGGELYGSYILFNGIVLVAATFDLGLSQATIRWLSLPKINQATRVNTWKTSLFFFYILAALLSFITFILLRFFLIDLPAFTPINPDQYLLATVIASGIVLINHLNIAFLTIPQAHQRFDIYNTRTIIVGTANTLITAWLSTKTDNIAVLLGLQFIFHLSAFITLLSYSHHQLGANPLIPKLHKQLSKELLGFGGKNFVTNIANQIRVQFSNFILGGLIGPVAVTAFSIPQNLIIKAAGAISQVTLAFFPLSTSLTSPERFPKLKRLIIQLQLIIFLLGIIQVFVVYQYGYQILTLWLNNPEVVIQAYPVLKILSWFFLLTILTPIPTAVFESLNKPQIPAITASLNTIFTIGLIYMLTSRYNQVDPSLMPAYANLISSLILVPALLIALAKSLSGYEKTIQSTKTQYNTKL</sequence>
<feature type="transmembrane region" description="Helical" evidence="6">
    <location>
        <begin position="244"/>
        <end position="261"/>
    </location>
</feature>
<feature type="transmembrane region" description="Helical" evidence="6">
    <location>
        <begin position="87"/>
        <end position="110"/>
    </location>
</feature>
<dbReference type="InterPro" id="IPR050833">
    <property type="entry name" value="Poly_Biosynth_Transport"/>
</dbReference>
<comment type="subcellular location">
    <subcellularLocation>
        <location evidence="1">Cell membrane</location>
        <topology evidence="1">Multi-pass membrane protein</topology>
    </subcellularLocation>
</comment>
<reference evidence="8" key="1">
    <citation type="journal article" date="2020" name="Microorganisms">
        <title>Complete Genome of a Member of a New Bacterial Lineage in the Microgenomates Group Reveals an Unusual Nucleotide Composition Disparity Between Two Strands of DNA and Limited Metabolic Potential.</title>
        <authorList>
            <person name="Kadnikov V.V."/>
            <person name="Mardanov A.V."/>
            <person name="Beletsky A.V."/>
            <person name="Karnachuk O.V."/>
            <person name="Ravin N.V."/>
        </authorList>
    </citation>
    <scope>NUCLEOTIDE SEQUENCE [LARGE SCALE GENOMIC DNA]</scope>
</reference>
<evidence type="ECO:0000256" key="1">
    <source>
        <dbReference type="ARBA" id="ARBA00004651"/>
    </source>
</evidence>
<feature type="transmembrane region" description="Helical" evidence="6">
    <location>
        <begin position="267"/>
        <end position="289"/>
    </location>
</feature>
<evidence type="ECO:0000256" key="5">
    <source>
        <dbReference type="ARBA" id="ARBA00023136"/>
    </source>
</evidence>
<feature type="transmembrane region" description="Helical" evidence="6">
    <location>
        <begin position="301"/>
        <end position="321"/>
    </location>
</feature>
<evidence type="ECO:0000256" key="4">
    <source>
        <dbReference type="ARBA" id="ARBA00022989"/>
    </source>
</evidence>
<feature type="transmembrane region" description="Helical" evidence="6">
    <location>
        <begin position="12"/>
        <end position="33"/>
    </location>
</feature>
<dbReference type="EMBL" id="CP047901">
    <property type="protein sequence ID" value="QHO63561.1"/>
    <property type="molecule type" value="Genomic_DNA"/>
</dbReference>
<feature type="transmembrane region" description="Helical" evidence="6">
    <location>
        <begin position="45"/>
        <end position="66"/>
    </location>
</feature>
<organism evidence="7 8">
    <name type="scientific">Candidatus Chazhemtobacterium aquaticus</name>
    <dbReference type="NCBI Taxonomy" id="2715735"/>
    <lineage>
        <taxon>Bacteria</taxon>
        <taxon>Candidatus Chazhemtobacteraceae</taxon>
        <taxon>Candidatus Chazhemtobacterium</taxon>
    </lineage>
</organism>
<evidence type="ECO:0000313" key="7">
    <source>
        <dbReference type="EMBL" id="QHO63561.1"/>
    </source>
</evidence>
<keyword evidence="5 6" id="KW-0472">Membrane</keyword>
<keyword evidence="8" id="KW-1185">Reference proteome</keyword>
<keyword evidence="4 6" id="KW-1133">Transmembrane helix</keyword>
<feature type="transmembrane region" description="Helical" evidence="6">
    <location>
        <begin position="341"/>
        <end position="361"/>
    </location>
</feature>
<dbReference type="Pfam" id="PF01943">
    <property type="entry name" value="Polysacc_synt"/>
    <property type="match status" value="1"/>
</dbReference>